<sequence length="245" mass="27495">MRSLLCALGLLVIVLVTPAMAVEKLRLVADSWPPFTDSDLPGGGLATSIVTAALTRAGYASNVEQVPWARALMGIGEGRYDILVNTWYNDSRTRLGAFSEPYLTNRIRLLRPQDKPLSYRRLADLYDYSIAVVRDYAYSPGFDSDARLHKVAVRNFSSAVRMLAAGRVDLTVEDEFVARYSLQRETKEVREAVTFVEPALGENNLHILVSLKHPEHRQIVERFDRAIAAMKADGSYARLLRQYGF</sequence>
<evidence type="ECO:0000256" key="2">
    <source>
        <dbReference type="ARBA" id="ARBA00022729"/>
    </source>
</evidence>
<gene>
    <name evidence="4" type="primary">tcyA</name>
    <name evidence="4" type="ORF">IEC33019_4209</name>
</gene>
<reference evidence="4" key="1">
    <citation type="submission" date="2016-07" db="EMBL/GenBank/DDBJ databases">
        <title>New class B carbapenemase carried by novel plasmid in Pseudomonas putida enviromental strain in eastern Amazonia.</title>
        <authorList>
            <person name="Souza C.O."/>
            <person name="Lima K.V."/>
            <person name="Brasiliense D.M."/>
            <person name="Perez-Chaparro P.J."/>
            <person name="Mamizuka E.M."/>
            <person name="Lima M.O."/>
            <person name="Lima L.N."/>
            <person name="McCulloch J.A."/>
        </authorList>
    </citation>
    <scope>NUCLEOTIDE SEQUENCE [LARGE SCALE GENOMIC DNA]</scope>
    <source>
        <strain evidence="4">IEC33019</strain>
    </source>
</reference>
<feature type="domain" description="Solute-binding protein family 3/N-terminal" evidence="3">
    <location>
        <begin position="24"/>
        <end position="244"/>
    </location>
</feature>
<dbReference type="EMBL" id="CP016634">
    <property type="protein sequence ID" value="ANY89716.1"/>
    <property type="molecule type" value="Genomic_DNA"/>
</dbReference>
<keyword evidence="2" id="KW-0732">Signal</keyword>
<dbReference type="Pfam" id="PF00497">
    <property type="entry name" value="SBP_bac_3"/>
    <property type="match status" value="1"/>
</dbReference>
<evidence type="ECO:0000313" key="4">
    <source>
        <dbReference type="EMBL" id="ANY89716.1"/>
    </source>
</evidence>
<dbReference type="RefSeq" id="WP_070090533.1">
    <property type="nucleotide sequence ID" value="NZ_CP016634.1"/>
</dbReference>
<protein>
    <submittedName>
        <fullName evidence="4">L-cystine-binding protein TcyA</fullName>
    </submittedName>
</protein>
<dbReference type="PANTHER" id="PTHR35936:SF25">
    <property type="entry name" value="ABC TRANSPORTER SUBSTRATE-BINDING PROTEIN"/>
    <property type="match status" value="1"/>
</dbReference>
<dbReference type="AlphaFoldDB" id="A0A1B2FC30"/>
<accession>A0A1B2FC30</accession>
<evidence type="ECO:0000256" key="1">
    <source>
        <dbReference type="ARBA" id="ARBA00010333"/>
    </source>
</evidence>
<evidence type="ECO:0000259" key="3">
    <source>
        <dbReference type="SMART" id="SM00062"/>
    </source>
</evidence>
<dbReference type="SMART" id="SM00062">
    <property type="entry name" value="PBPb"/>
    <property type="match status" value="1"/>
</dbReference>
<comment type="similarity">
    <text evidence="1">Belongs to the bacterial solute-binding protein 3 family.</text>
</comment>
<organism evidence="4">
    <name type="scientific">Pseudomonas putida</name>
    <name type="common">Arthrobacter siderocapsulatus</name>
    <dbReference type="NCBI Taxonomy" id="303"/>
    <lineage>
        <taxon>Bacteria</taxon>
        <taxon>Pseudomonadati</taxon>
        <taxon>Pseudomonadota</taxon>
        <taxon>Gammaproteobacteria</taxon>
        <taxon>Pseudomonadales</taxon>
        <taxon>Pseudomonadaceae</taxon>
        <taxon>Pseudomonas</taxon>
    </lineage>
</organism>
<dbReference type="InterPro" id="IPR001638">
    <property type="entry name" value="Solute-binding_3/MltF_N"/>
</dbReference>
<dbReference type="Gene3D" id="3.40.190.10">
    <property type="entry name" value="Periplasmic binding protein-like II"/>
    <property type="match status" value="2"/>
</dbReference>
<dbReference type="SUPFAM" id="SSF53850">
    <property type="entry name" value="Periplasmic binding protein-like II"/>
    <property type="match status" value="1"/>
</dbReference>
<name>A0A1B2FC30_PSEPU</name>
<dbReference type="PANTHER" id="PTHR35936">
    <property type="entry name" value="MEMBRANE-BOUND LYTIC MUREIN TRANSGLYCOSYLASE F"/>
    <property type="match status" value="1"/>
</dbReference>
<proteinExistence type="inferred from homology"/>